<evidence type="ECO:0000256" key="5">
    <source>
        <dbReference type="SAM" id="Phobius"/>
    </source>
</evidence>
<reference evidence="7" key="1">
    <citation type="submission" date="2023-06" db="EMBL/GenBank/DDBJ databases">
        <title>Genomic analysis of the entomopathogenic nematode Steinernema hermaphroditum.</title>
        <authorList>
            <person name="Schwarz E.M."/>
            <person name="Heppert J.K."/>
            <person name="Baniya A."/>
            <person name="Schwartz H.T."/>
            <person name="Tan C.-H."/>
            <person name="Antoshechkin I."/>
            <person name="Sternberg P.W."/>
            <person name="Goodrich-Blair H."/>
            <person name="Dillman A.R."/>
        </authorList>
    </citation>
    <scope>NUCLEOTIDE SEQUENCE</scope>
    <source>
        <strain evidence="7">PS9179</strain>
        <tissue evidence="7">Whole animal</tissue>
    </source>
</reference>
<keyword evidence="4 5" id="KW-0472">Membrane</keyword>
<sequence>MDGAVRQAVDGHLKSAQSGLNQLDFSVWWILEQTACDNHLNIDSFLMIALYVTSAFIFTIGAFGLFGNVNLIIATIRTLPAIKRSRCGLLIGILAVCDFICIVFEWQNATRLLLGVENFRESCFWAISPYLYVLNFQATQMLVIALDRVFAICAPIKYRILPFSMYITLCMIPGNVFTGTLFVLSIVNMNNEPIEACNPPLGYPPLVLEIWNRWILIMDGVTIVLYLLAVVVLYWRLISANSTGKNKVGR</sequence>
<name>A0AA39M3X4_9BILA</name>
<keyword evidence="3 5" id="KW-1133">Transmembrane helix</keyword>
<proteinExistence type="predicted"/>
<dbReference type="InterPro" id="IPR017452">
    <property type="entry name" value="GPCR_Rhodpsn_7TM"/>
</dbReference>
<dbReference type="Proteomes" id="UP001175271">
    <property type="component" value="Unassembled WGS sequence"/>
</dbReference>
<evidence type="ECO:0000256" key="3">
    <source>
        <dbReference type="ARBA" id="ARBA00022989"/>
    </source>
</evidence>
<dbReference type="Pfam" id="PF10320">
    <property type="entry name" value="7TM_GPCR_Srsx"/>
    <property type="match status" value="1"/>
</dbReference>
<evidence type="ECO:0000256" key="1">
    <source>
        <dbReference type="ARBA" id="ARBA00004370"/>
    </source>
</evidence>
<dbReference type="SUPFAM" id="SSF81321">
    <property type="entry name" value="Family A G protein-coupled receptor-like"/>
    <property type="match status" value="1"/>
</dbReference>
<keyword evidence="8" id="KW-1185">Reference proteome</keyword>
<feature type="domain" description="G-protein coupled receptors family 1 profile" evidence="6">
    <location>
        <begin position="67"/>
        <end position="250"/>
    </location>
</feature>
<dbReference type="GO" id="GO:0016020">
    <property type="term" value="C:membrane"/>
    <property type="evidence" value="ECO:0007669"/>
    <property type="project" value="UniProtKB-SubCell"/>
</dbReference>
<dbReference type="InterPro" id="IPR047130">
    <property type="entry name" value="7TM_GPCR_Srsx_nematod"/>
</dbReference>
<feature type="transmembrane region" description="Helical" evidence="5">
    <location>
        <begin position="163"/>
        <end position="186"/>
    </location>
</feature>
<dbReference type="CDD" id="cd00637">
    <property type="entry name" value="7tm_classA_rhodopsin-like"/>
    <property type="match status" value="1"/>
</dbReference>
<dbReference type="AlphaFoldDB" id="A0AA39M3X4"/>
<dbReference type="InterPro" id="IPR000276">
    <property type="entry name" value="GPCR_Rhodpsn"/>
</dbReference>
<dbReference type="PANTHER" id="PTHR23360">
    <property type="entry name" value="G-PROTEIN COUPLED RECEPTORS FAMILY 1 PROFILE DOMAIN-CONTAINING PROTEIN-RELATED"/>
    <property type="match status" value="1"/>
</dbReference>
<gene>
    <name evidence="7" type="ORF">QR680_014254</name>
</gene>
<dbReference type="PROSITE" id="PS50262">
    <property type="entry name" value="G_PROTEIN_RECEP_F1_2"/>
    <property type="match status" value="1"/>
</dbReference>
<evidence type="ECO:0000256" key="4">
    <source>
        <dbReference type="ARBA" id="ARBA00023136"/>
    </source>
</evidence>
<accession>A0AA39M3X4</accession>
<dbReference type="InterPro" id="IPR019424">
    <property type="entry name" value="7TM_GPCR_Srsx"/>
</dbReference>
<feature type="transmembrane region" description="Helical" evidence="5">
    <location>
        <begin position="129"/>
        <end position="151"/>
    </location>
</feature>
<organism evidence="7 8">
    <name type="scientific">Steinernema hermaphroditum</name>
    <dbReference type="NCBI Taxonomy" id="289476"/>
    <lineage>
        <taxon>Eukaryota</taxon>
        <taxon>Metazoa</taxon>
        <taxon>Ecdysozoa</taxon>
        <taxon>Nematoda</taxon>
        <taxon>Chromadorea</taxon>
        <taxon>Rhabditida</taxon>
        <taxon>Tylenchina</taxon>
        <taxon>Panagrolaimomorpha</taxon>
        <taxon>Strongyloidoidea</taxon>
        <taxon>Steinernematidae</taxon>
        <taxon>Steinernema</taxon>
    </lineage>
</organism>
<evidence type="ECO:0000313" key="7">
    <source>
        <dbReference type="EMBL" id="KAK0419659.1"/>
    </source>
</evidence>
<keyword evidence="2 5" id="KW-0812">Transmembrane</keyword>
<protein>
    <recommendedName>
        <fullName evidence="6">G-protein coupled receptors family 1 profile domain-containing protein</fullName>
    </recommendedName>
</protein>
<dbReference type="EMBL" id="JAUCMV010000002">
    <property type="protein sequence ID" value="KAK0419659.1"/>
    <property type="molecule type" value="Genomic_DNA"/>
</dbReference>
<feature type="transmembrane region" description="Helical" evidence="5">
    <location>
        <begin position="88"/>
        <end position="109"/>
    </location>
</feature>
<evidence type="ECO:0000259" key="6">
    <source>
        <dbReference type="PROSITE" id="PS50262"/>
    </source>
</evidence>
<dbReference type="Gene3D" id="1.20.1070.10">
    <property type="entry name" value="Rhodopsin 7-helix transmembrane proteins"/>
    <property type="match status" value="1"/>
</dbReference>
<feature type="transmembrane region" description="Helical" evidence="5">
    <location>
        <begin position="214"/>
        <end position="235"/>
    </location>
</feature>
<comment type="subcellular location">
    <subcellularLocation>
        <location evidence="1">Membrane</location>
    </subcellularLocation>
</comment>
<comment type="caution">
    <text evidence="7">The sequence shown here is derived from an EMBL/GenBank/DDBJ whole genome shotgun (WGS) entry which is preliminary data.</text>
</comment>
<dbReference type="PANTHER" id="PTHR23360:SF37">
    <property type="entry name" value="G-PROTEIN COUPLED RECEPTORS FAMILY 1 PROFILE DOMAIN-CONTAINING PROTEIN"/>
    <property type="match status" value="1"/>
</dbReference>
<evidence type="ECO:0000256" key="2">
    <source>
        <dbReference type="ARBA" id="ARBA00022692"/>
    </source>
</evidence>
<evidence type="ECO:0000313" key="8">
    <source>
        <dbReference type="Proteomes" id="UP001175271"/>
    </source>
</evidence>
<dbReference type="GO" id="GO:0004930">
    <property type="term" value="F:G protein-coupled receptor activity"/>
    <property type="evidence" value="ECO:0007669"/>
    <property type="project" value="InterPro"/>
</dbReference>
<dbReference type="SMART" id="SM01381">
    <property type="entry name" value="7TM_GPCR_Srsx"/>
    <property type="match status" value="1"/>
</dbReference>
<feature type="transmembrane region" description="Helical" evidence="5">
    <location>
        <begin position="48"/>
        <end position="76"/>
    </location>
</feature>